<evidence type="ECO:0000313" key="2">
    <source>
        <dbReference type="EMBL" id="APH05726.1"/>
    </source>
</evidence>
<keyword evidence="1" id="KW-0472">Membrane</keyword>
<feature type="transmembrane region" description="Helical" evidence="1">
    <location>
        <begin position="43"/>
        <end position="60"/>
    </location>
</feature>
<keyword evidence="1" id="KW-0812">Transmembrane</keyword>
<dbReference type="Proteomes" id="UP000181936">
    <property type="component" value="Chromosome"/>
</dbReference>
<evidence type="ECO:0000256" key="1">
    <source>
        <dbReference type="SAM" id="Phobius"/>
    </source>
</evidence>
<dbReference type="OrthoDB" id="2930540at2"/>
<reference evidence="2 3" key="1">
    <citation type="journal article" date="2016" name="Sci. Rep.">
        <title>Complete genome sequence and transcriptomic analysis of a novel marine strain Bacillus weihaiensis reveals the mechanism of brown algae degradation.</title>
        <authorList>
            <person name="Zhu Y."/>
            <person name="Chen P."/>
            <person name="Bao Y."/>
            <person name="Men Y."/>
            <person name="Zeng Y."/>
            <person name="Yang J."/>
            <person name="Sun J."/>
            <person name="Sun Y."/>
        </authorList>
    </citation>
    <scope>NUCLEOTIDE SEQUENCE [LARGE SCALE GENOMIC DNA]</scope>
    <source>
        <strain evidence="2 3">Alg07</strain>
    </source>
</reference>
<gene>
    <name evidence="2" type="ORF">A9C19_13850</name>
</gene>
<dbReference type="EMBL" id="CP016020">
    <property type="protein sequence ID" value="APH05726.1"/>
    <property type="molecule type" value="Genomic_DNA"/>
</dbReference>
<protein>
    <submittedName>
        <fullName evidence="2">Uncharacterized protein</fullName>
    </submittedName>
</protein>
<accession>A0A1L3MTR4</accession>
<feature type="transmembrane region" description="Helical" evidence="1">
    <location>
        <begin position="6"/>
        <end position="23"/>
    </location>
</feature>
<sequence>MKTLMFIVILIGALALIGTIVIGGRGDKDYDESTKGNISRLSLIYLLLAIGIIVAFAVYLN</sequence>
<organism evidence="2 3">
    <name type="scientific">Bacillus weihaiensis</name>
    <dbReference type="NCBI Taxonomy" id="1547283"/>
    <lineage>
        <taxon>Bacteria</taxon>
        <taxon>Bacillati</taxon>
        <taxon>Bacillota</taxon>
        <taxon>Bacilli</taxon>
        <taxon>Bacillales</taxon>
        <taxon>Bacillaceae</taxon>
        <taxon>Bacillus</taxon>
    </lineage>
</organism>
<dbReference type="AlphaFoldDB" id="A0A1L3MTR4"/>
<dbReference type="RefSeq" id="WP_072580519.1">
    <property type="nucleotide sequence ID" value="NZ_CP016020.1"/>
</dbReference>
<keyword evidence="1" id="KW-1133">Transmembrane helix</keyword>
<dbReference type="KEGG" id="bwh:A9C19_13850"/>
<name>A0A1L3MTR4_9BACI</name>
<proteinExistence type="predicted"/>
<evidence type="ECO:0000313" key="3">
    <source>
        <dbReference type="Proteomes" id="UP000181936"/>
    </source>
</evidence>
<keyword evidence="3" id="KW-1185">Reference proteome</keyword>